<sequence length="230" mass="25770">MTSAPRLIRFNKPFDVLPQFTDRSMEGNPRPTLSNFIDCPGVYPAGRLDRDSEGLMLLTNTGRLQAWISDPKHKLAKTYWVQVEGVPDDTALTALRQGVELKDGLTRPAKARIIDTPEGLWARTPPIRERKAIPTTWLELQITEGKNRQVRRMTAAVGCPTLRLIRYAIGSWTLDGLAQGKWDDLEPPRVPGPPKPSNKPPRRPKTPRKPRAQDGAAKAPAKGDRKPRHK</sequence>
<evidence type="ECO:0000313" key="7">
    <source>
        <dbReference type="Proteomes" id="UP000052022"/>
    </source>
</evidence>
<reference evidence="6 7" key="1">
    <citation type="submission" date="2015-09" db="EMBL/GenBank/DDBJ databases">
        <authorList>
            <consortium name="Swine Surveillance"/>
        </authorList>
    </citation>
    <scope>NUCLEOTIDE SEQUENCE [LARGE SCALE GENOMIC DNA]</scope>
    <source>
        <strain evidence="6 7">CECT 7557</strain>
    </source>
</reference>
<keyword evidence="7" id="KW-1185">Reference proteome</keyword>
<evidence type="ECO:0000256" key="3">
    <source>
        <dbReference type="RuleBase" id="RU003887"/>
    </source>
</evidence>
<dbReference type="InterPro" id="IPR050343">
    <property type="entry name" value="RsuA_PseudoU_synthase"/>
</dbReference>
<dbReference type="PROSITE" id="PS01149">
    <property type="entry name" value="PSI_RSU"/>
    <property type="match status" value="1"/>
</dbReference>
<dbReference type="InterPro" id="IPR006145">
    <property type="entry name" value="PsdUridine_synth_RsuA/RluA"/>
</dbReference>
<dbReference type="GO" id="GO:0009982">
    <property type="term" value="F:pseudouridine synthase activity"/>
    <property type="evidence" value="ECO:0007669"/>
    <property type="project" value="InterPro"/>
</dbReference>
<accession>A0A0P1GJ40</accession>
<organism evidence="6 7">
    <name type="scientific">Tritonibacter multivorans</name>
    <dbReference type="NCBI Taxonomy" id="928856"/>
    <lineage>
        <taxon>Bacteria</taxon>
        <taxon>Pseudomonadati</taxon>
        <taxon>Pseudomonadota</taxon>
        <taxon>Alphaproteobacteria</taxon>
        <taxon>Rhodobacterales</taxon>
        <taxon>Paracoccaceae</taxon>
        <taxon>Tritonibacter</taxon>
    </lineage>
</organism>
<dbReference type="SUPFAM" id="SSF55120">
    <property type="entry name" value="Pseudouridine synthase"/>
    <property type="match status" value="1"/>
</dbReference>
<feature type="domain" description="Pseudouridine synthase RsuA/RluA-like" evidence="5">
    <location>
        <begin position="10"/>
        <end position="156"/>
    </location>
</feature>
<keyword evidence="2 3" id="KW-0413">Isomerase</keyword>
<gene>
    <name evidence="6" type="primary">rluE</name>
    <name evidence="6" type="ORF">TRM7557_03623</name>
</gene>
<dbReference type="Pfam" id="PF00849">
    <property type="entry name" value="PseudoU_synth_2"/>
    <property type="match status" value="1"/>
</dbReference>
<dbReference type="GO" id="GO:0140098">
    <property type="term" value="F:catalytic activity, acting on RNA"/>
    <property type="evidence" value="ECO:0007669"/>
    <property type="project" value="UniProtKB-ARBA"/>
</dbReference>
<dbReference type="GO" id="GO:0001522">
    <property type="term" value="P:pseudouridine synthesis"/>
    <property type="evidence" value="ECO:0007669"/>
    <property type="project" value="InterPro"/>
</dbReference>
<feature type="region of interest" description="Disordered" evidence="4">
    <location>
        <begin position="183"/>
        <end position="230"/>
    </location>
</feature>
<dbReference type="Proteomes" id="UP000052022">
    <property type="component" value="Unassembled WGS sequence"/>
</dbReference>
<evidence type="ECO:0000313" key="6">
    <source>
        <dbReference type="EMBL" id="CUH81816.1"/>
    </source>
</evidence>
<dbReference type="InterPro" id="IPR020103">
    <property type="entry name" value="PsdUridine_synth_cat_dom_sf"/>
</dbReference>
<evidence type="ECO:0000256" key="4">
    <source>
        <dbReference type="SAM" id="MobiDB-lite"/>
    </source>
</evidence>
<dbReference type="STRING" id="928856.SAMN04488049_102460"/>
<dbReference type="Gene3D" id="3.30.70.580">
    <property type="entry name" value="Pseudouridine synthase I, catalytic domain, N-terminal subdomain"/>
    <property type="match status" value="1"/>
</dbReference>
<feature type="compositionally biased region" description="Pro residues" evidence="4">
    <location>
        <begin position="188"/>
        <end position="199"/>
    </location>
</feature>
<dbReference type="GO" id="GO:0006364">
    <property type="term" value="P:rRNA processing"/>
    <property type="evidence" value="ECO:0007669"/>
    <property type="project" value="UniProtKB-ARBA"/>
</dbReference>
<dbReference type="EMBL" id="CYSD01000042">
    <property type="protein sequence ID" value="CUH81816.1"/>
    <property type="molecule type" value="Genomic_DNA"/>
</dbReference>
<dbReference type="GO" id="GO:0003723">
    <property type="term" value="F:RNA binding"/>
    <property type="evidence" value="ECO:0007669"/>
    <property type="project" value="InterPro"/>
</dbReference>
<name>A0A0P1GJ40_9RHOB</name>
<evidence type="ECO:0000259" key="5">
    <source>
        <dbReference type="Pfam" id="PF00849"/>
    </source>
</evidence>
<dbReference type="PANTHER" id="PTHR47683:SF2">
    <property type="entry name" value="RNA-BINDING S4 DOMAIN-CONTAINING PROTEIN"/>
    <property type="match status" value="1"/>
</dbReference>
<evidence type="ECO:0000256" key="1">
    <source>
        <dbReference type="ARBA" id="ARBA00008348"/>
    </source>
</evidence>
<dbReference type="AlphaFoldDB" id="A0A0P1GJ40"/>
<dbReference type="InterPro" id="IPR020094">
    <property type="entry name" value="TruA/RsuA/RluB/E/F_N"/>
</dbReference>
<evidence type="ECO:0000256" key="2">
    <source>
        <dbReference type="ARBA" id="ARBA00023235"/>
    </source>
</evidence>
<comment type="similarity">
    <text evidence="1 3">Belongs to the pseudouridine synthase RsuA family.</text>
</comment>
<feature type="compositionally biased region" description="Basic residues" evidence="4">
    <location>
        <begin position="200"/>
        <end position="210"/>
    </location>
</feature>
<dbReference type="PANTHER" id="PTHR47683">
    <property type="entry name" value="PSEUDOURIDINE SYNTHASE FAMILY PROTEIN-RELATED"/>
    <property type="match status" value="1"/>
</dbReference>
<dbReference type="InterPro" id="IPR042092">
    <property type="entry name" value="PsdUridine_s_RsuA/RluB/E/F_cat"/>
</dbReference>
<dbReference type="InterPro" id="IPR000748">
    <property type="entry name" value="PsdUridine_synth_RsuA/RluB/E/F"/>
</dbReference>
<dbReference type="EC" id="5.4.99.-" evidence="3"/>
<dbReference type="OrthoDB" id="9807213at2"/>
<dbReference type="Gene3D" id="3.30.70.1560">
    <property type="entry name" value="Alpha-L RNA-binding motif"/>
    <property type="match status" value="1"/>
</dbReference>
<dbReference type="InterPro" id="IPR018496">
    <property type="entry name" value="PsdUridine_synth_RsuA/RluB_CS"/>
</dbReference>
<proteinExistence type="inferred from homology"/>
<protein>
    <recommendedName>
        <fullName evidence="3">Pseudouridine synthase</fullName>
        <ecNumber evidence="3">5.4.99.-</ecNumber>
    </recommendedName>
</protein>
<dbReference type="NCBIfam" id="TIGR00093">
    <property type="entry name" value="pseudouridine synthase"/>
    <property type="match status" value="1"/>
</dbReference>
<dbReference type="RefSeq" id="WP_058291576.1">
    <property type="nucleotide sequence ID" value="NZ_CYSD01000042.1"/>
</dbReference>